<dbReference type="AlphaFoldDB" id="A0AAW1WAB6"/>
<feature type="compositionally biased region" description="Low complexity" evidence="2">
    <location>
        <begin position="34"/>
        <end position="43"/>
    </location>
</feature>
<protein>
    <recommendedName>
        <fullName evidence="7">Protein root UVB sensitive 5</fullName>
    </recommendedName>
</protein>
<proteinExistence type="inferred from homology"/>
<feature type="domain" description="Protein root UVB sensitive/RUS" evidence="3">
    <location>
        <begin position="116"/>
        <end position="353"/>
    </location>
</feature>
<comment type="caution">
    <text evidence="5">The sequence shown here is derived from an EMBL/GenBank/DDBJ whole genome shotgun (WGS) entry which is preliminary data.</text>
</comment>
<dbReference type="Pfam" id="PF24160">
    <property type="entry name" value="UVB_sens_C"/>
    <property type="match status" value="1"/>
</dbReference>
<accession>A0AAW1WAB6</accession>
<feature type="region of interest" description="Disordered" evidence="2">
    <location>
        <begin position="34"/>
        <end position="66"/>
    </location>
</feature>
<evidence type="ECO:0000313" key="6">
    <source>
        <dbReference type="Proteomes" id="UP001457282"/>
    </source>
</evidence>
<dbReference type="EMBL" id="JBEDUW010000006">
    <property type="protein sequence ID" value="KAK9920429.1"/>
    <property type="molecule type" value="Genomic_DNA"/>
</dbReference>
<evidence type="ECO:0000256" key="1">
    <source>
        <dbReference type="ARBA" id="ARBA00007558"/>
    </source>
</evidence>
<evidence type="ECO:0000259" key="4">
    <source>
        <dbReference type="Pfam" id="PF24160"/>
    </source>
</evidence>
<organism evidence="5 6">
    <name type="scientific">Rubus argutus</name>
    <name type="common">Southern blackberry</name>
    <dbReference type="NCBI Taxonomy" id="59490"/>
    <lineage>
        <taxon>Eukaryota</taxon>
        <taxon>Viridiplantae</taxon>
        <taxon>Streptophyta</taxon>
        <taxon>Embryophyta</taxon>
        <taxon>Tracheophyta</taxon>
        <taxon>Spermatophyta</taxon>
        <taxon>Magnoliopsida</taxon>
        <taxon>eudicotyledons</taxon>
        <taxon>Gunneridae</taxon>
        <taxon>Pentapetalae</taxon>
        <taxon>rosids</taxon>
        <taxon>fabids</taxon>
        <taxon>Rosales</taxon>
        <taxon>Rosaceae</taxon>
        <taxon>Rosoideae</taxon>
        <taxon>Rosoideae incertae sedis</taxon>
        <taxon>Rubus</taxon>
    </lineage>
</organism>
<reference evidence="5 6" key="1">
    <citation type="journal article" date="2023" name="G3 (Bethesda)">
        <title>A chromosome-length genome assembly and annotation of blackberry (Rubus argutus, cv. 'Hillquist').</title>
        <authorList>
            <person name="Bruna T."/>
            <person name="Aryal R."/>
            <person name="Dudchenko O."/>
            <person name="Sargent D.J."/>
            <person name="Mead D."/>
            <person name="Buti M."/>
            <person name="Cavallini A."/>
            <person name="Hytonen T."/>
            <person name="Andres J."/>
            <person name="Pham M."/>
            <person name="Weisz D."/>
            <person name="Mascagni F."/>
            <person name="Usai G."/>
            <person name="Natali L."/>
            <person name="Bassil N."/>
            <person name="Fernandez G.E."/>
            <person name="Lomsadze A."/>
            <person name="Armour M."/>
            <person name="Olukolu B."/>
            <person name="Poorten T."/>
            <person name="Britton C."/>
            <person name="Davik J."/>
            <person name="Ashrafi H."/>
            <person name="Aiden E.L."/>
            <person name="Borodovsky M."/>
            <person name="Worthington M."/>
        </authorList>
    </citation>
    <scope>NUCLEOTIDE SEQUENCE [LARGE SCALE GENOMIC DNA]</scope>
    <source>
        <strain evidence="5">PI 553951</strain>
    </source>
</reference>
<name>A0AAW1WAB6_RUBAR</name>
<dbReference type="InterPro" id="IPR055412">
    <property type="entry name" value="UVB_sens_C"/>
</dbReference>
<feature type="domain" description="Root UVB sensitive protein C-terminal" evidence="4">
    <location>
        <begin position="362"/>
        <end position="493"/>
    </location>
</feature>
<evidence type="ECO:0008006" key="7">
    <source>
        <dbReference type="Google" id="ProtNLM"/>
    </source>
</evidence>
<comment type="similarity">
    <text evidence="1">Belongs to the RUS1 family.</text>
</comment>
<evidence type="ECO:0000313" key="5">
    <source>
        <dbReference type="EMBL" id="KAK9920429.1"/>
    </source>
</evidence>
<dbReference type="PANTHER" id="PTHR12770:SF27">
    <property type="entry name" value="PROTEIN ROOT UVB SENSITIVE 5"/>
    <property type="match status" value="1"/>
</dbReference>
<evidence type="ECO:0000259" key="3">
    <source>
        <dbReference type="Pfam" id="PF04884"/>
    </source>
</evidence>
<dbReference type="InterPro" id="IPR006968">
    <property type="entry name" value="RUS_fam"/>
</dbReference>
<sequence>MPCGAVQLSLPTFAFESSRNTPNFRVFHSRIACSSSSSSSSQSGIPTEDDEIANQSDNGRNRGQPHVILVERYGNGTAKRYVVDDELQVQAFIEEPSSKAITSRSPDFSNTELPWLPDTVKDFVFPAGFPGSVSDDYLLYMLLQFPTNVTAWICHTLVTSSLLKAVGVGSFSGSTAAASAAAIRWVSKDGIGAIGRLLIGGRFGNLFDDDPKQWRLYADFIGSAGSIFDLTTPLYPAYFLPLASLGNLAKAVARGLKDPSFRVIQNHFAISGNLGDVAAKEEVWEVAAQLFGLGFGILFLDTPGLVRSYPILVTTWMVIRLLHLWLRYQSLSVLQFNSINLKRACILVKSHVLHSTVPGYVDCNKEENILLWPRFMTPRITFGVPLEEMIFGEKAALMVKALLEAYAKEKYILVVNQQKSDFEVFVSFKVGATSISVLRSVWQAYWLHENWNSSNNAFEQLAQSRLEMEVRFEDFIQQLNGSGWDTHQINLKVPKEISLDELSPI</sequence>
<evidence type="ECO:0000256" key="2">
    <source>
        <dbReference type="SAM" id="MobiDB-lite"/>
    </source>
</evidence>
<dbReference type="Pfam" id="PF04884">
    <property type="entry name" value="UVB_sens_prot"/>
    <property type="match status" value="1"/>
</dbReference>
<dbReference type="Proteomes" id="UP001457282">
    <property type="component" value="Unassembled WGS sequence"/>
</dbReference>
<dbReference type="PANTHER" id="PTHR12770">
    <property type="entry name" value="RUS1 FAMILY PROTEIN C16ORF58"/>
    <property type="match status" value="1"/>
</dbReference>
<dbReference type="InterPro" id="IPR054549">
    <property type="entry name" value="UVB_sens_RUS_dom"/>
</dbReference>
<gene>
    <name evidence="5" type="ORF">M0R45_028984</name>
</gene>
<keyword evidence="6" id="KW-1185">Reference proteome</keyword>